<feature type="region of interest" description="Disordered" evidence="1">
    <location>
        <begin position="1"/>
        <end position="51"/>
    </location>
</feature>
<proteinExistence type="predicted"/>
<gene>
    <name evidence="2" type="ORF">E5676_scaffold451G001860</name>
</gene>
<reference evidence="2 3" key="1">
    <citation type="submission" date="2019-08" db="EMBL/GenBank/DDBJ databases">
        <title>Draft genome sequences of two oriental melons (Cucumis melo L. var makuwa).</title>
        <authorList>
            <person name="Kwon S.-Y."/>
        </authorList>
    </citation>
    <scope>NUCLEOTIDE SEQUENCE [LARGE SCALE GENOMIC DNA]</scope>
    <source>
        <strain evidence="3">cv. Chang Bougi</strain>
        <tissue evidence="2">Leaf</tissue>
    </source>
</reference>
<evidence type="ECO:0000256" key="1">
    <source>
        <dbReference type="SAM" id="MobiDB-lite"/>
    </source>
</evidence>
<comment type="caution">
    <text evidence="2">The sequence shown here is derived from an EMBL/GenBank/DDBJ whole genome shotgun (WGS) entry which is preliminary data.</text>
</comment>
<dbReference type="AlphaFoldDB" id="A0A5D3BTQ2"/>
<dbReference type="EMBL" id="SSTD01016175">
    <property type="protein sequence ID" value="TYK01596.1"/>
    <property type="molecule type" value="Genomic_DNA"/>
</dbReference>
<evidence type="ECO:0000313" key="2">
    <source>
        <dbReference type="EMBL" id="TYK01596.1"/>
    </source>
</evidence>
<dbReference type="Proteomes" id="UP000321947">
    <property type="component" value="Unassembled WGS sequence"/>
</dbReference>
<organism evidence="2 3">
    <name type="scientific">Cucumis melo var. makuwa</name>
    <name type="common">Oriental melon</name>
    <dbReference type="NCBI Taxonomy" id="1194695"/>
    <lineage>
        <taxon>Eukaryota</taxon>
        <taxon>Viridiplantae</taxon>
        <taxon>Streptophyta</taxon>
        <taxon>Embryophyta</taxon>
        <taxon>Tracheophyta</taxon>
        <taxon>Spermatophyta</taxon>
        <taxon>Magnoliopsida</taxon>
        <taxon>eudicotyledons</taxon>
        <taxon>Gunneridae</taxon>
        <taxon>Pentapetalae</taxon>
        <taxon>rosids</taxon>
        <taxon>fabids</taxon>
        <taxon>Cucurbitales</taxon>
        <taxon>Cucurbitaceae</taxon>
        <taxon>Benincaseae</taxon>
        <taxon>Cucumis</taxon>
    </lineage>
</organism>
<evidence type="ECO:0000313" key="3">
    <source>
        <dbReference type="Proteomes" id="UP000321947"/>
    </source>
</evidence>
<name>A0A5D3BTQ2_CUCMM</name>
<feature type="compositionally biased region" description="Polar residues" evidence="1">
    <location>
        <begin position="39"/>
        <end position="51"/>
    </location>
</feature>
<feature type="region of interest" description="Disordered" evidence="1">
    <location>
        <begin position="92"/>
        <end position="135"/>
    </location>
</feature>
<accession>A0A5D3BTQ2</accession>
<protein>
    <submittedName>
        <fullName evidence="2">Transcription factor GTE8-like isoform X3</fullName>
    </submittedName>
</protein>
<sequence length="135" mass="14902">MLGKDLPTQSSTSGQTSGEVSRDRLSRRCIGHASGKPLPTSSFPMQTTTSGKPRLLFRRHVLHRESLPDRLYRAALLRNQFVDTILKAREKHLKRGSPDAVSSALGKPRPFPDALLTASGKPRPFRTHTYGVGKT</sequence>
<feature type="compositionally biased region" description="Low complexity" evidence="1">
    <location>
        <begin position="8"/>
        <end position="18"/>
    </location>
</feature>